<protein>
    <submittedName>
        <fullName evidence="1">Uncharacterized protein</fullName>
    </submittedName>
</protein>
<dbReference type="EMBL" id="JAACNH010001561">
    <property type="protein sequence ID" value="KAG8430103.1"/>
    <property type="molecule type" value="Genomic_DNA"/>
</dbReference>
<keyword evidence="2" id="KW-1185">Reference proteome</keyword>
<reference evidence="1" key="1">
    <citation type="thesis" date="2020" institute="ProQuest LLC" country="789 East Eisenhower Parkway, Ann Arbor, MI, USA">
        <title>Comparative Genomics and Chromosome Evolution.</title>
        <authorList>
            <person name="Mudd A.B."/>
        </authorList>
    </citation>
    <scope>NUCLEOTIDE SEQUENCE</scope>
    <source>
        <strain evidence="1">Female2</strain>
        <tissue evidence="1">Blood</tissue>
    </source>
</reference>
<name>A0A8T2IE18_9PIPI</name>
<organism evidence="1 2">
    <name type="scientific">Hymenochirus boettgeri</name>
    <name type="common">Congo dwarf clawed frog</name>
    <dbReference type="NCBI Taxonomy" id="247094"/>
    <lineage>
        <taxon>Eukaryota</taxon>
        <taxon>Metazoa</taxon>
        <taxon>Chordata</taxon>
        <taxon>Craniata</taxon>
        <taxon>Vertebrata</taxon>
        <taxon>Euteleostomi</taxon>
        <taxon>Amphibia</taxon>
        <taxon>Batrachia</taxon>
        <taxon>Anura</taxon>
        <taxon>Pipoidea</taxon>
        <taxon>Pipidae</taxon>
        <taxon>Pipinae</taxon>
        <taxon>Hymenochirus</taxon>
    </lineage>
</organism>
<evidence type="ECO:0000313" key="1">
    <source>
        <dbReference type="EMBL" id="KAG8430103.1"/>
    </source>
</evidence>
<gene>
    <name evidence="1" type="ORF">GDO86_018482</name>
</gene>
<comment type="caution">
    <text evidence="1">The sequence shown here is derived from an EMBL/GenBank/DDBJ whole genome shotgun (WGS) entry which is preliminary data.</text>
</comment>
<evidence type="ECO:0000313" key="2">
    <source>
        <dbReference type="Proteomes" id="UP000812440"/>
    </source>
</evidence>
<dbReference type="Proteomes" id="UP000812440">
    <property type="component" value="Unassembled WGS sequence"/>
</dbReference>
<sequence length="92" mass="10454">MDLYINKGCSVLYPEQHRRWELNYHNKSIVKFMVSITLPIYVTRSLNLFNSPTLIGLKAGGVGNLQTKGSIMKTGSRNCWYFLPNKLTCNGV</sequence>
<dbReference type="AlphaFoldDB" id="A0A8T2IE18"/>
<proteinExistence type="predicted"/>
<accession>A0A8T2IE18</accession>